<proteinExistence type="predicted"/>
<feature type="region of interest" description="Disordered" evidence="2">
    <location>
        <begin position="1"/>
        <end position="52"/>
    </location>
</feature>
<feature type="compositionally biased region" description="Basic and acidic residues" evidence="2">
    <location>
        <begin position="13"/>
        <end position="23"/>
    </location>
</feature>
<dbReference type="Pfam" id="PF08179">
    <property type="entry name" value="SspP"/>
    <property type="match status" value="1"/>
</dbReference>
<protein>
    <submittedName>
        <fullName evidence="3">Small acid-soluble spore protein P</fullName>
    </submittedName>
</protein>
<evidence type="ECO:0000313" key="3">
    <source>
        <dbReference type="EMBL" id="MFD2663213.1"/>
    </source>
</evidence>
<feature type="compositionally biased region" description="Polar residues" evidence="2">
    <location>
        <begin position="24"/>
        <end position="33"/>
    </location>
</feature>
<dbReference type="Proteomes" id="UP001597493">
    <property type="component" value="Unassembled WGS sequence"/>
</dbReference>
<evidence type="ECO:0000313" key="4">
    <source>
        <dbReference type="Proteomes" id="UP001597493"/>
    </source>
</evidence>
<keyword evidence="4" id="KW-1185">Reference proteome</keyword>
<dbReference type="RefSeq" id="WP_379278824.1">
    <property type="nucleotide sequence ID" value="NZ_JBHUGT010000043.1"/>
</dbReference>
<keyword evidence="1" id="KW-0749">Sporulation</keyword>
<accession>A0ABW5R3F2</accession>
<evidence type="ECO:0000256" key="2">
    <source>
        <dbReference type="SAM" id="MobiDB-lite"/>
    </source>
</evidence>
<organism evidence="3 4">
    <name type="scientific">Paenibacillus thailandensis</name>
    <dbReference type="NCBI Taxonomy" id="393250"/>
    <lineage>
        <taxon>Bacteria</taxon>
        <taxon>Bacillati</taxon>
        <taxon>Bacillota</taxon>
        <taxon>Bacilli</taxon>
        <taxon>Bacillales</taxon>
        <taxon>Paenibacillaceae</taxon>
        <taxon>Paenibacillus</taxon>
    </lineage>
</organism>
<name>A0ABW5R3F2_9BACL</name>
<reference evidence="4" key="1">
    <citation type="journal article" date="2019" name="Int. J. Syst. Evol. Microbiol.">
        <title>The Global Catalogue of Microorganisms (GCM) 10K type strain sequencing project: providing services to taxonomists for standard genome sequencing and annotation.</title>
        <authorList>
            <consortium name="The Broad Institute Genomics Platform"/>
            <consortium name="The Broad Institute Genome Sequencing Center for Infectious Disease"/>
            <person name="Wu L."/>
            <person name="Ma J."/>
        </authorList>
    </citation>
    <scope>NUCLEOTIDE SEQUENCE [LARGE SCALE GENOMIC DNA]</scope>
    <source>
        <strain evidence="4">TISTR 1827</strain>
    </source>
</reference>
<comment type="caution">
    <text evidence="3">The sequence shown here is derived from an EMBL/GenBank/DDBJ whole genome shotgun (WGS) entry which is preliminary data.</text>
</comment>
<dbReference type="EMBL" id="JBHUMY010000039">
    <property type="protein sequence ID" value="MFD2663213.1"/>
    <property type="molecule type" value="Genomic_DNA"/>
</dbReference>
<gene>
    <name evidence="3" type="ORF">ACFSW5_23495</name>
</gene>
<sequence length="52" mass="5774">MTVGKSKSIPVPRPEEDRRRARNDGSNQPQAPMSGSKKTKQHNHVSHNNPEG</sequence>
<evidence type="ECO:0000256" key="1">
    <source>
        <dbReference type="ARBA" id="ARBA00022969"/>
    </source>
</evidence>
<dbReference type="InterPro" id="IPR012614">
    <property type="entry name" value="SASP_SspP"/>
</dbReference>